<keyword evidence="2" id="KW-0813">Transport</keyword>
<feature type="transmembrane region" description="Helical" evidence="8">
    <location>
        <begin position="431"/>
        <end position="449"/>
    </location>
</feature>
<proteinExistence type="predicted"/>
<keyword evidence="11" id="KW-1185">Reference proteome</keyword>
<accession>A0ABV3KBU1</accession>
<dbReference type="PIRSF" id="PIRSF006060">
    <property type="entry name" value="AA_transporter"/>
    <property type="match status" value="1"/>
</dbReference>
<evidence type="ECO:0000256" key="3">
    <source>
        <dbReference type="ARBA" id="ARBA00022692"/>
    </source>
</evidence>
<comment type="caution">
    <text evidence="10">The sequence shown here is derived from an EMBL/GenBank/DDBJ whole genome shotgun (WGS) entry which is preliminary data.</text>
</comment>
<feature type="region of interest" description="Disordered" evidence="7">
    <location>
        <begin position="1"/>
        <end position="38"/>
    </location>
</feature>
<evidence type="ECO:0000256" key="7">
    <source>
        <dbReference type="SAM" id="MobiDB-lite"/>
    </source>
</evidence>
<feature type="transmembrane region" description="Helical" evidence="8">
    <location>
        <begin position="362"/>
        <end position="382"/>
    </location>
</feature>
<feature type="transmembrane region" description="Helical" evidence="8">
    <location>
        <begin position="152"/>
        <end position="171"/>
    </location>
</feature>
<feature type="transmembrane region" description="Helical" evidence="8">
    <location>
        <begin position="388"/>
        <end position="411"/>
    </location>
</feature>
<keyword evidence="5 8" id="KW-1133">Transmembrane helix</keyword>
<evidence type="ECO:0000256" key="6">
    <source>
        <dbReference type="ARBA" id="ARBA00023136"/>
    </source>
</evidence>
<feature type="transmembrane region" description="Helical" evidence="8">
    <location>
        <begin position="268"/>
        <end position="289"/>
    </location>
</feature>
<evidence type="ECO:0000313" key="11">
    <source>
        <dbReference type="Proteomes" id="UP001553031"/>
    </source>
</evidence>
<reference evidence="10 11" key="1">
    <citation type="submission" date="2024-06" db="EMBL/GenBank/DDBJ databases">
        <title>The Natural Products Discovery Center: Release of the First 8490 Sequenced Strains for Exploring Actinobacteria Biosynthetic Diversity.</title>
        <authorList>
            <person name="Kalkreuter E."/>
            <person name="Kautsar S.A."/>
            <person name="Yang D."/>
            <person name="Bader C.D."/>
            <person name="Teijaro C.N."/>
            <person name="Fluegel L."/>
            <person name="Davis C.M."/>
            <person name="Simpson J.R."/>
            <person name="Lauterbach L."/>
            <person name="Steele A.D."/>
            <person name="Gui C."/>
            <person name="Meng S."/>
            <person name="Li G."/>
            <person name="Viehrig K."/>
            <person name="Ye F."/>
            <person name="Su P."/>
            <person name="Kiefer A.F."/>
            <person name="Nichols A."/>
            <person name="Cepeda A.J."/>
            <person name="Yan W."/>
            <person name="Fan B."/>
            <person name="Jiang Y."/>
            <person name="Adhikari A."/>
            <person name="Zheng C.-J."/>
            <person name="Schuster L."/>
            <person name="Cowan T.M."/>
            <person name="Smanski M.J."/>
            <person name="Chevrette M.G."/>
            <person name="De Carvalho L.P.S."/>
            <person name="Shen B."/>
        </authorList>
    </citation>
    <scope>NUCLEOTIDE SEQUENCE [LARGE SCALE GENOMIC DNA]</scope>
    <source>
        <strain evidence="10 11">NPDC079179</strain>
    </source>
</reference>
<dbReference type="Pfam" id="PF00324">
    <property type="entry name" value="AA_permease"/>
    <property type="match status" value="1"/>
</dbReference>
<evidence type="ECO:0000313" key="10">
    <source>
        <dbReference type="EMBL" id="MEV8157258.1"/>
    </source>
</evidence>
<feature type="transmembrane region" description="Helical" evidence="8">
    <location>
        <begin position="183"/>
        <end position="206"/>
    </location>
</feature>
<dbReference type="PROSITE" id="PS00218">
    <property type="entry name" value="AMINO_ACID_PERMEASE_1"/>
    <property type="match status" value="1"/>
</dbReference>
<feature type="transmembrane region" description="Helical" evidence="8">
    <location>
        <begin position="455"/>
        <end position="475"/>
    </location>
</feature>
<comment type="subcellular location">
    <subcellularLocation>
        <location evidence="1">Membrane</location>
        <topology evidence="1">Multi-pass membrane protein</topology>
    </subcellularLocation>
</comment>
<keyword evidence="4" id="KW-0029">Amino-acid transport</keyword>
<dbReference type="InterPro" id="IPR004840">
    <property type="entry name" value="Amino_acid_permease_CS"/>
</dbReference>
<feature type="compositionally biased region" description="Basic and acidic residues" evidence="7">
    <location>
        <begin position="491"/>
        <end position="501"/>
    </location>
</feature>
<dbReference type="PANTHER" id="PTHR43495">
    <property type="entry name" value="GABA PERMEASE"/>
    <property type="match status" value="1"/>
</dbReference>
<dbReference type="PANTHER" id="PTHR43495:SF5">
    <property type="entry name" value="GAMMA-AMINOBUTYRIC ACID PERMEASE"/>
    <property type="match status" value="1"/>
</dbReference>
<evidence type="ECO:0000259" key="9">
    <source>
        <dbReference type="Pfam" id="PF00324"/>
    </source>
</evidence>
<dbReference type="RefSeq" id="WP_144941256.1">
    <property type="nucleotide sequence ID" value="NZ_JBFBLL010000002.1"/>
</dbReference>
<dbReference type="Gene3D" id="1.20.1740.10">
    <property type="entry name" value="Amino acid/polyamine transporter I"/>
    <property type="match status" value="1"/>
</dbReference>
<keyword evidence="3 8" id="KW-0812">Transmembrane</keyword>
<evidence type="ECO:0000256" key="2">
    <source>
        <dbReference type="ARBA" id="ARBA00022448"/>
    </source>
</evidence>
<sequence>MTSPCSPQDPSPAPRSSSSVIHGGNREHSPQAPSQPAQSSYLKPRHLVMMALGSAIGTGLFVGTGAAVKTAGPAVLISYLVACTLLVLVMRALGEMAAADPSSGAFSTYAGKAMGPTMGRALGWLWWAQIVVVVAAEATAAAQLVTEMWPGLPQWVWALVFMVAFTVINLVRVGTLGETEFWFALLKVAAVVGFLVVGVLMLLNVLPAPSPGLSNLTEHGGFMPNGLTGVAAALLVVVFAFGGTELVTIAAAETEDPQTNVARAIRTILVRILIFYVGSVTVMVLVLPWNNEGLSSSPFVAVLTEAGIPGADVLMTVVIILALLSALNANIYGSSRMLFSLARRGSAPRSLGRTSERGVPRAAVVASVVFGFIAVALNYVWPATVLNVMLNVIGSTCLVVWGVALVSQIILRRRAERAGVSSPLKMWAFPWLSYFALALLAAIVVLGLLDPSVRLQFIATFVLVCLIALACKLLIRGDDGERRRSGASRDGAAHDDAAPLV</sequence>
<feature type="transmembrane region" description="Helical" evidence="8">
    <location>
        <begin position="47"/>
        <end position="68"/>
    </location>
</feature>
<evidence type="ECO:0000256" key="5">
    <source>
        <dbReference type="ARBA" id="ARBA00022989"/>
    </source>
</evidence>
<dbReference type="EMBL" id="JBFBLL010000002">
    <property type="protein sequence ID" value="MEV8157258.1"/>
    <property type="molecule type" value="Genomic_DNA"/>
</dbReference>
<dbReference type="Proteomes" id="UP001553031">
    <property type="component" value="Unassembled WGS sequence"/>
</dbReference>
<feature type="transmembrane region" description="Helical" evidence="8">
    <location>
        <begin position="74"/>
        <end position="93"/>
    </location>
</feature>
<feature type="transmembrane region" description="Helical" evidence="8">
    <location>
        <begin position="226"/>
        <end position="247"/>
    </location>
</feature>
<protein>
    <submittedName>
        <fullName evidence="10">Amino acid permease</fullName>
    </submittedName>
</protein>
<dbReference type="InterPro" id="IPR004841">
    <property type="entry name" value="AA-permease/SLC12A_dom"/>
</dbReference>
<evidence type="ECO:0000256" key="1">
    <source>
        <dbReference type="ARBA" id="ARBA00004141"/>
    </source>
</evidence>
<evidence type="ECO:0000256" key="8">
    <source>
        <dbReference type="SAM" id="Phobius"/>
    </source>
</evidence>
<feature type="transmembrane region" description="Helical" evidence="8">
    <location>
        <begin position="313"/>
        <end position="333"/>
    </location>
</feature>
<feature type="region of interest" description="Disordered" evidence="7">
    <location>
        <begin position="480"/>
        <end position="501"/>
    </location>
</feature>
<evidence type="ECO:0000256" key="4">
    <source>
        <dbReference type="ARBA" id="ARBA00022970"/>
    </source>
</evidence>
<feature type="transmembrane region" description="Helical" evidence="8">
    <location>
        <begin position="124"/>
        <end position="146"/>
    </location>
</feature>
<gene>
    <name evidence="10" type="ORF">AB0O96_03485</name>
</gene>
<keyword evidence="6 8" id="KW-0472">Membrane</keyword>
<organism evidence="10 11">
    <name type="scientific">Kocuria salsicia</name>
    <dbReference type="NCBI Taxonomy" id="664639"/>
    <lineage>
        <taxon>Bacteria</taxon>
        <taxon>Bacillati</taxon>
        <taxon>Actinomycetota</taxon>
        <taxon>Actinomycetes</taxon>
        <taxon>Micrococcales</taxon>
        <taxon>Micrococcaceae</taxon>
        <taxon>Kocuria</taxon>
    </lineage>
</organism>
<feature type="domain" description="Amino acid permease/ SLC12A" evidence="9">
    <location>
        <begin position="46"/>
        <end position="469"/>
    </location>
</feature>
<name>A0ABV3KBU1_9MICC</name>